<dbReference type="OrthoDB" id="9808473at2"/>
<keyword evidence="2" id="KW-0347">Helicase</keyword>
<protein>
    <submittedName>
        <fullName evidence="2">ATP-dependent exoDNAse (Exonuclease V) alpha subunit-helicase superfamily I member</fullName>
    </submittedName>
</protein>
<keyword evidence="1" id="KW-0732">Signal</keyword>
<dbReference type="EMBL" id="HG934468">
    <property type="protein sequence ID" value="CDN32250.1"/>
    <property type="molecule type" value="Genomic_DNA"/>
</dbReference>
<name>A0A060R9F7_9BACT</name>
<organism evidence="2 3">
    <name type="scientific">Mucinivorans hirudinis</name>
    <dbReference type="NCBI Taxonomy" id="1433126"/>
    <lineage>
        <taxon>Bacteria</taxon>
        <taxon>Pseudomonadati</taxon>
        <taxon>Bacteroidota</taxon>
        <taxon>Bacteroidia</taxon>
        <taxon>Bacteroidales</taxon>
        <taxon>Rikenellaceae</taxon>
        <taxon>Mucinivorans</taxon>
    </lineage>
</organism>
<evidence type="ECO:0000313" key="3">
    <source>
        <dbReference type="Proteomes" id="UP000027616"/>
    </source>
</evidence>
<proteinExistence type="predicted"/>
<dbReference type="STRING" id="1433126.BN938_2177"/>
<reference evidence="2 3" key="1">
    <citation type="journal article" date="2015" name="Genome Announc.">
        <title>Complete Genome Sequence of the Novel Leech Symbiont Mucinivorans hirudinis M3T.</title>
        <authorList>
            <person name="Nelson M.C."/>
            <person name="Bomar L."/>
            <person name="Graf J."/>
        </authorList>
    </citation>
    <scope>NUCLEOTIDE SEQUENCE [LARGE SCALE GENOMIC DNA]</scope>
    <source>
        <strain evidence="3">M3</strain>
    </source>
</reference>
<evidence type="ECO:0000313" key="2">
    <source>
        <dbReference type="EMBL" id="CDN32250.1"/>
    </source>
</evidence>
<dbReference type="GO" id="GO:0004527">
    <property type="term" value="F:exonuclease activity"/>
    <property type="evidence" value="ECO:0007669"/>
    <property type="project" value="UniProtKB-KW"/>
</dbReference>
<accession>A0A060R9F7</accession>
<dbReference type="eggNOG" id="COG3170">
    <property type="taxonomic scope" value="Bacteria"/>
</dbReference>
<sequence>MKQLFVIILFLTVKILSAQPPAAFKAGERLSYEVSYSASFFSTAVADVTFDVREQGDNFRIGAVGKTRGFFSIFFDMEDVYYTLLNQMTLRPAATHGNIKEGSYRYRSSWEYDWRAGTVTTSGHNLKSGNKYGKTMLVNGDSFDALALLYNIRSLDISHLIPQVRYNLDLVLEDTIRTIRYRVICRENIKIPRRGTFRTIKVACTIATENTESVKDGDEFFMWFSDDRNRIPIYMESAIRVGSIKVSINKWEGLKYPFTAKIE</sequence>
<keyword evidence="2" id="KW-0378">Hydrolase</keyword>
<keyword evidence="2" id="KW-0547">Nucleotide-binding</keyword>
<dbReference type="Proteomes" id="UP000027616">
    <property type="component" value="Chromosome I"/>
</dbReference>
<gene>
    <name evidence="2" type="ORF">BN938_2177</name>
</gene>
<keyword evidence="2" id="KW-0540">Nuclease</keyword>
<keyword evidence="2" id="KW-0269">Exonuclease</keyword>
<dbReference type="GO" id="GO:0004386">
    <property type="term" value="F:helicase activity"/>
    <property type="evidence" value="ECO:0007669"/>
    <property type="project" value="UniProtKB-KW"/>
</dbReference>
<dbReference type="InterPro" id="IPR021457">
    <property type="entry name" value="DUF3108"/>
</dbReference>
<feature type="chain" id="PRO_5001586400" evidence="1">
    <location>
        <begin position="19"/>
        <end position="263"/>
    </location>
</feature>
<keyword evidence="2" id="KW-0067">ATP-binding</keyword>
<keyword evidence="3" id="KW-1185">Reference proteome</keyword>
<dbReference type="Pfam" id="PF11306">
    <property type="entry name" value="DUF3108"/>
    <property type="match status" value="1"/>
</dbReference>
<dbReference type="AlphaFoldDB" id="A0A060R9F7"/>
<dbReference type="HOGENOM" id="CLU_073797_0_0_10"/>
<evidence type="ECO:0000256" key="1">
    <source>
        <dbReference type="SAM" id="SignalP"/>
    </source>
</evidence>
<dbReference type="KEGG" id="rbc:BN938_2177"/>
<feature type="signal peptide" evidence="1">
    <location>
        <begin position="1"/>
        <end position="18"/>
    </location>
</feature>